<protein>
    <submittedName>
        <fullName evidence="2">2fff91e4-6fe9-4a8e-a36c-e83118e1dc8e</fullName>
    </submittedName>
</protein>
<dbReference type="EMBL" id="CAJHIA010000036">
    <property type="protein sequence ID" value="CAD6453992.1"/>
    <property type="molecule type" value="Genomic_DNA"/>
</dbReference>
<keyword evidence="3" id="KW-1185">Reference proteome</keyword>
<proteinExistence type="inferred from homology"/>
<evidence type="ECO:0000313" key="2">
    <source>
        <dbReference type="EMBL" id="CAD6453992.1"/>
    </source>
</evidence>
<dbReference type="InterPro" id="IPR044053">
    <property type="entry name" value="AsaB-like"/>
</dbReference>
<evidence type="ECO:0000313" key="3">
    <source>
        <dbReference type="Proteomes" id="UP000624404"/>
    </source>
</evidence>
<gene>
    <name evidence="2" type="ORF">SCLTRI_LOCUS10057</name>
</gene>
<accession>A0A8H2W550</accession>
<sequence length="133" mass="15381">MRPDVLSFSLDEQGFMIQEHNTKLSWEKFVNREKVEEVYVPEIEALLRQIDPSIDRVYFLDSRHRSSELATETKEGRIDMNNLTSLLHPARAVHVDQSPAAVLHRVELQLPNEAEFLLRGRVRVIKCAKASKT</sequence>
<dbReference type="Proteomes" id="UP000624404">
    <property type="component" value="Unassembled WGS sequence"/>
</dbReference>
<evidence type="ECO:0000256" key="1">
    <source>
        <dbReference type="ARBA" id="ARBA00023604"/>
    </source>
</evidence>
<dbReference type="PANTHER" id="PTHR34598:SF3">
    <property type="entry name" value="OXIDOREDUCTASE AN1597"/>
    <property type="match status" value="1"/>
</dbReference>
<organism evidence="2 3">
    <name type="scientific">Sclerotinia trifoliorum</name>
    <dbReference type="NCBI Taxonomy" id="28548"/>
    <lineage>
        <taxon>Eukaryota</taxon>
        <taxon>Fungi</taxon>
        <taxon>Dikarya</taxon>
        <taxon>Ascomycota</taxon>
        <taxon>Pezizomycotina</taxon>
        <taxon>Leotiomycetes</taxon>
        <taxon>Helotiales</taxon>
        <taxon>Sclerotiniaceae</taxon>
        <taxon>Sclerotinia</taxon>
    </lineage>
</organism>
<dbReference type="OrthoDB" id="412788at2759"/>
<reference evidence="2" key="1">
    <citation type="submission" date="2020-10" db="EMBL/GenBank/DDBJ databases">
        <authorList>
            <person name="Kusch S."/>
        </authorList>
    </citation>
    <scope>NUCLEOTIDE SEQUENCE</scope>
    <source>
        <strain evidence="2">SwB9</strain>
    </source>
</reference>
<dbReference type="AlphaFoldDB" id="A0A8H2W550"/>
<comment type="caution">
    <text evidence="2">The sequence shown here is derived from an EMBL/GenBank/DDBJ whole genome shotgun (WGS) entry which is preliminary data.</text>
</comment>
<dbReference type="PANTHER" id="PTHR34598">
    <property type="entry name" value="BLL6449 PROTEIN"/>
    <property type="match status" value="1"/>
</dbReference>
<comment type="similarity">
    <text evidence="1">Belongs to the asaB hydroxylase/desaturase family.</text>
</comment>
<dbReference type="GO" id="GO:0016491">
    <property type="term" value="F:oxidoreductase activity"/>
    <property type="evidence" value="ECO:0007669"/>
    <property type="project" value="InterPro"/>
</dbReference>
<name>A0A8H2W550_9HELO</name>